<feature type="region of interest" description="Disordered" evidence="1">
    <location>
        <begin position="335"/>
        <end position="368"/>
    </location>
</feature>
<dbReference type="EMBL" id="CADEPM010000003">
    <property type="protein sequence ID" value="CAB3403666.1"/>
    <property type="molecule type" value="Genomic_DNA"/>
</dbReference>
<evidence type="ECO:0000256" key="1">
    <source>
        <dbReference type="SAM" id="MobiDB-lite"/>
    </source>
</evidence>
<keyword evidence="3" id="KW-1185">Reference proteome</keyword>
<protein>
    <submittedName>
        <fullName evidence="2">Uncharacterized protein</fullName>
    </submittedName>
</protein>
<reference evidence="2 3" key="1">
    <citation type="submission" date="2020-04" db="EMBL/GenBank/DDBJ databases">
        <authorList>
            <person name="Laetsch R D."/>
            <person name="Stevens L."/>
            <person name="Kumar S."/>
            <person name="Blaxter L. M."/>
        </authorList>
    </citation>
    <scope>NUCLEOTIDE SEQUENCE [LARGE SCALE GENOMIC DNA]</scope>
</reference>
<gene>
    <name evidence="2" type="ORF">CBOVIS_LOCUS6102</name>
</gene>
<proteinExistence type="predicted"/>
<comment type="caution">
    <text evidence="2">The sequence shown here is derived from an EMBL/GenBank/DDBJ whole genome shotgun (WGS) entry which is preliminary data.</text>
</comment>
<evidence type="ECO:0000313" key="3">
    <source>
        <dbReference type="Proteomes" id="UP000494206"/>
    </source>
</evidence>
<feature type="region of interest" description="Disordered" evidence="1">
    <location>
        <begin position="1"/>
        <end position="115"/>
    </location>
</feature>
<evidence type="ECO:0000313" key="2">
    <source>
        <dbReference type="EMBL" id="CAB3403666.1"/>
    </source>
</evidence>
<organism evidence="2 3">
    <name type="scientific">Caenorhabditis bovis</name>
    <dbReference type="NCBI Taxonomy" id="2654633"/>
    <lineage>
        <taxon>Eukaryota</taxon>
        <taxon>Metazoa</taxon>
        <taxon>Ecdysozoa</taxon>
        <taxon>Nematoda</taxon>
        <taxon>Chromadorea</taxon>
        <taxon>Rhabditida</taxon>
        <taxon>Rhabditina</taxon>
        <taxon>Rhabditomorpha</taxon>
        <taxon>Rhabditoidea</taxon>
        <taxon>Rhabditidae</taxon>
        <taxon>Peloderinae</taxon>
        <taxon>Caenorhabditis</taxon>
    </lineage>
</organism>
<dbReference type="Proteomes" id="UP000494206">
    <property type="component" value="Unassembled WGS sequence"/>
</dbReference>
<dbReference type="AlphaFoldDB" id="A0A8S1EVX2"/>
<feature type="compositionally biased region" description="Polar residues" evidence="1">
    <location>
        <begin position="46"/>
        <end position="70"/>
    </location>
</feature>
<sequence length="808" mass="93568">MEEEAPKKPRPFLRKGQELPSSARRDLDSGISNEGVSPFGDDSRPPTMSSYRADSAQNSVSPGFTRTQPSVLEEQDLEIEKPPEEDVEEVSALQPSNRPPSFIPDSAYSTTPMSTSCSIVSDEQRKYRQEAKDISQRAKLIASLDSMSPGSSSGISTPLGASTPITDLMQNNPSKSTNSIELNMVTPQAIRPFTSNRVNINNDVNAAAQTGASLISHRPAPSRPVAKNFHQNFFHDYHHPKHQKENIGLRTIPEDVRESPRKRYTNAEKNLMIQLRDAIAHVDFADEQLRRTATKIKDDYVKLTEKLNADYEMKEKALEEEFKRKIEDLEEDQRMEAERMKRERRDIERDRKSLQKETGERDKERNKLIEDQRKRISDLETQMAKFRHEIRSRDEKIRAKDEELEKQAKELERSKKNCLIMEKRIRQMRAEKEKSAREEELFAKAAITNRKCNNYSRAPDIVAIPEMNSRPNRDSRTVSWADSEPKFCEPTVNKDAIMRPAEKGIGEWGPFVIYRDGIGNFSKVTDTIENGRLFEYKNGDKRWINSQKSIIWNFFAIDGAVQLELAHADIMLRFYVNRQMEIWRPNDMISLVSYHRNQIRTEVMQKENGEYFSELYDRNGNVIIRDMIRPDVIRRYEAGRKYTFRDSQTRYVQIQSYDDFEFVEPEFRLRWCRGAMIGCKIFAKNPGNEKTLKLELNIETGEGKLESNAIVFLSFVGIAHLLEHGQQEEEVVMIPQMTDDGRQVFVIDLSDIDHANGAEVPRNLTEEDTKIIPTNIDFAALKEVYAKENKGERFLQSRLFFDDKKRRK</sequence>
<accession>A0A8S1EVX2</accession>
<name>A0A8S1EVX2_9PELO</name>
<dbReference type="OrthoDB" id="5857768at2759"/>